<evidence type="ECO:0000313" key="1">
    <source>
        <dbReference type="EMBL" id="MCH7411712.1"/>
    </source>
</evidence>
<accession>A0ABS9V5L7</accession>
<reference evidence="1" key="1">
    <citation type="submission" date="2022-03" db="EMBL/GenBank/DDBJ databases">
        <title>De novo assembled genomes of Belliella spp. (Cyclobacteriaceae) strains.</title>
        <authorList>
            <person name="Szabo A."/>
            <person name="Korponai K."/>
            <person name="Felfoldi T."/>
        </authorList>
    </citation>
    <scope>NUCLEOTIDE SEQUENCE</scope>
    <source>
        <strain evidence="1">DSM 111904</strain>
    </source>
</reference>
<proteinExistence type="predicted"/>
<evidence type="ECO:0000313" key="2">
    <source>
        <dbReference type="Proteomes" id="UP001165489"/>
    </source>
</evidence>
<dbReference type="EMBL" id="JAKZGP010000104">
    <property type="protein sequence ID" value="MCH7411712.1"/>
    <property type="molecule type" value="Genomic_DNA"/>
</dbReference>
<keyword evidence="2" id="KW-1185">Reference proteome</keyword>
<gene>
    <name evidence="1" type="ORF">MM239_20160</name>
</gene>
<sequence length="191" mass="21716">MQLIYIIAALLFTADSFTREVKNDTVQDKAVQSIERNFAQLKVGEEIVFDRTNMAFATLMAYPNQLLFTVIDEEGQNLTITFAGKDILHRKPGELVFNSPGLFHGFSEANDVFFIAFAKLVADREPGQLKYERHLPQLIMEGVLKVISWTDTNFEFTFEGKLGEENQVNSPDSWLPFSGCIKATSYQQFNE</sequence>
<comment type="caution">
    <text evidence="1">The sequence shown here is derived from an EMBL/GenBank/DDBJ whole genome shotgun (WGS) entry which is preliminary data.</text>
</comment>
<organism evidence="1 2">
    <name type="scientific">Belliella filtrata</name>
    <dbReference type="NCBI Taxonomy" id="2923435"/>
    <lineage>
        <taxon>Bacteria</taxon>
        <taxon>Pseudomonadati</taxon>
        <taxon>Bacteroidota</taxon>
        <taxon>Cytophagia</taxon>
        <taxon>Cytophagales</taxon>
        <taxon>Cyclobacteriaceae</taxon>
        <taxon>Belliella</taxon>
    </lineage>
</organism>
<name>A0ABS9V5L7_9BACT</name>
<dbReference type="RefSeq" id="WP_241350139.1">
    <property type="nucleotide sequence ID" value="NZ_JAKZGP010000104.1"/>
</dbReference>
<protein>
    <submittedName>
        <fullName evidence="1">Uncharacterized protein</fullName>
    </submittedName>
</protein>
<dbReference type="Proteomes" id="UP001165489">
    <property type="component" value="Unassembled WGS sequence"/>
</dbReference>